<keyword evidence="3" id="KW-1185">Reference proteome</keyword>
<dbReference type="Proteomes" id="UP000751190">
    <property type="component" value="Unassembled WGS sequence"/>
</dbReference>
<keyword evidence="1" id="KW-1133">Transmembrane helix</keyword>
<dbReference type="EMBL" id="JAGTXO010000026">
    <property type="protein sequence ID" value="KAG8461362.1"/>
    <property type="molecule type" value="Genomic_DNA"/>
</dbReference>
<protein>
    <submittedName>
        <fullName evidence="2">Uncharacterized protein</fullName>
    </submittedName>
</protein>
<feature type="transmembrane region" description="Helical" evidence="1">
    <location>
        <begin position="110"/>
        <end position="126"/>
    </location>
</feature>
<gene>
    <name evidence="2" type="ORF">KFE25_010549</name>
</gene>
<evidence type="ECO:0000256" key="1">
    <source>
        <dbReference type="SAM" id="Phobius"/>
    </source>
</evidence>
<dbReference type="AlphaFoldDB" id="A0A8J6C443"/>
<accession>A0A8J6C443</accession>
<evidence type="ECO:0000313" key="2">
    <source>
        <dbReference type="EMBL" id="KAG8461362.1"/>
    </source>
</evidence>
<feature type="transmembrane region" description="Helical" evidence="1">
    <location>
        <begin position="146"/>
        <end position="165"/>
    </location>
</feature>
<dbReference type="OrthoDB" id="10520638at2759"/>
<reference evidence="2" key="1">
    <citation type="submission" date="2021-05" db="EMBL/GenBank/DDBJ databases">
        <title>The genome of the haptophyte Pavlova lutheri (Diacronema luteri, Pavlovales) - a model for lipid biosynthesis in eukaryotic algae.</title>
        <authorList>
            <person name="Hulatt C.J."/>
            <person name="Posewitz M.C."/>
        </authorList>
    </citation>
    <scope>NUCLEOTIDE SEQUENCE</scope>
    <source>
        <strain evidence="2">NIVA-4/92</strain>
    </source>
</reference>
<keyword evidence="1" id="KW-0472">Membrane</keyword>
<organism evidence="2 3">
    <name type="scientific">Diacronema lutheri</name>
    <name type="common">Unicellular marine alga</name>
    <name type="synonym">Monochrysis lutheri</name>
    <dbReference type="NCBI Taxonomy" id="2081491"/>
    <lineage>
        <taxon>Eukaryota</taxon>
        <taxon>Haptista</taxon>
        <taxon>Haptophyta</taxon>
        <taxon>Pavlovophyceae</taxon>
        <taxon>Pavlovales</taxon>
        <taxon>Pavlovaceae</taxon>
        <taxon>Diacronema</taxon>
    </lineage>
</organism>
<proteinExistence type="predicted"/>
<evidence type="ECO:0000313" key="3">
    <source>
        <dbReference type="Proteomes" id="UP000751190"/>
    </source>
</evidence>
<name>A0A8J6C443_DIALT</name>
<sequence>MLQAVFRLRAVQLRGRQFAAAATPSVRACAMTKFAAACTRPRSIAPCPVLPCLQPIVSRSRPSVLAAPLKRALSSAPAGGGGGGGSTFAHVHATRARLVTLLNAANENRFVLLTVGCALVAMYGFYKVTVKTMSFLLHVSDATIFNLGFLTGLIAAACVVAAAVATHRYTSLSVDGLKRTALIAAQQDYRVSKALGSQYFEAHPTFRAYTFETLRDALFGSERRARSSYTQLPARRCRLMFQVHGSVHDGVIAVEGFKRAGVYEIEAMSLFVTDTGEFVTLQGDEARSRHALFEDVLTLKTQVKRARVEDMENVDPFR</sequence>
<keyword evidence="1" id="KW-0812">Transmembrane</keyword>
<comment type="caution">
    <text evidence="2">The sequence shown here is derived from an EMBL/GenBank/DDBJ whole genome shotgun (WGS) entry which is preliminary data.</text>
</comment>